<comment type="caution">
    <text evidence="2">The sequence shown here is derived from an EMBL/GenBank/DDBJ whole genome shotgun (WGS) entry which is preliminary data.</text>
</comment>
<protein>
    <submittedName>
        <fullName evidence="2">Alpha/beta hydrolase</fullName>
    </submittedName>
</protein>
<proteinExistence type="predicted"/>
<keyword evidence="2" id="KW-0614">Plasmid</keyword>
<reference evidence="2 3" key="1">
    <citation type="journal article" date="2015" name="Genome Announc.">
        <title>Draft Genome Sequence of Filamentous Marine Cyanobacterium Lyngbya confervoides Strain BDU141951.</title>
        <authorList>
            <person name="Chandrababunaidu M.M."/>
            <person name="Sen D."/>
            <person name="Tripathy S."/>
        </authorList>
    </citation>
    <scope>NUCLEOTIDE SEQUENCE [LARGE SCALE GENOMIC DNA]</scope>
    <source>
        <strain evidence="2 3">BDU141951</strain>
    </source>
</reference>
<keyword evidence="2" id="KW-0378">Hydrolase</keyword>
<dbReference type="RefSeq" id="WP_166283396.1">
    <property type="nucleotide sequence ID" value="NZ_JTHE03000108.1"/>
</dbReference>
<feature type="domain" description="DUF1400" evidence="1">
    <location>
        <begin position="291"/>
        <end position="413"/>
    </location>
</feature>
<gene>
    <name evidence="2" type="ORF">QQ91_0019280</name>
</gene>
<dbReference type="Pfam" id="PF07176">
    <property type="entry name" value="DUF1400"/>
    <property type="match status" value="2"/>
</dbReference>
<geneLocation type="plasmid" evidence="2">
    <name>unnamed23</name>
</geneLocation>
<dbReference type="InterPro" id="IPR010802">
    <property type="entry name" value="DUF1400"/>
</dbReference>
<evidence type="ECO:0000259" key="1">
    <source>
        <dbReference type="Pfam" id="PF07176"/>
    </source>
</evidence>
<name>A0ABD4T8R6_9CYAN</name>
<dbReference type="EMBL" id="JTHE03000108">
    <property type="protein sequence ID" value="MCM1984967.1"/>
    <property type="molecule type" value="Genomic_DNA"/>
</dbReference>
<accession>A0ABD4T8R6</accession>
<evidence type="ECO:0000313" key="3">
    <source>
        <dbReference type="Proteomes" id="UP000031561"/>
    </source>
</evidence>
<keyword evidence="3" id="KW-1185">Reference proteome</keyword>
<dbReference type="GO" id="GO:0016787">
    <property type="term" value="F:hydrolase activity"/>
    <property type="evidence" value="ECO:0007669"/>
    <property type="project" value="UniProtKB-KW"/>
</dbReference>
<organism evidence="2 3">
    <name type="scientific">Lyngbya confervoides BDU141951</name>
    <dbReference type="NCBI Taxonomy" id="1574623"/>
    <lineage>
        <taxon>Bacteria</taxon>
        <taxon>Bacillati</taxon>
        <taxon>Cyanobacteriota</taxon>
        <taxon>Cyanophyceae</taxon>
        <taxon>Oscillatoriophycideae</taxon>
        <taxon>Oscillatoriales</taxon>
        <taxon>Microcoleaceae</taxon>
        <taxon>Lyngbya</taxon>
    </lineage>
</organism>
<dbReference type="Proteomes" id="UP000031561">
    <property type="component" value="Unassembled WGS sequence"/>
</dbReference>
<evidence type="ECO:0000313" key="2">
    <source>
        <dbReference type="EMBL" id="MCM1984967.1"/>
    </source>
</evidence>
<feature type="domain" description="DUF1400" evidence="1">
    <location>
        <begin position="51"/>
        <end position="173"/>
    </location>
</feature>
<dbReference type="AlphaFoldDB" id="A0ABD4T8R6"/>
<sequence length="494" mass="54635">MALKIKKMSYLLNLLSQSGDFLSRSRLLKILFSIATLGMISQIANASKAIAAETVILRHRSSQESIKIPFQELEAFAKGGSPSSLLTTFLDRSGTSPEEMSTLLDASIPDTGIPLGNTDVQFVLFQLNKLVGDPLDRENPQPLVVSLRSAYLDQNMSFLELLRRYPKAEVELNVSELSRVYQDVDLFVQRISPLFNFLEDLLPDLVCDCQLPSDEAAPALLSLKRQIEISPEIRTGHHSFASSNDKSALPPKANVIPTVSSYLASQSGGQVFLAALDGTRLSPKTPQVSRKVVLTFGPVSRSFKIEDLNQFALTGKVPSEWKSYLRLTKMKPQKLRELLTDQKQINSKDLDNLLYSLPGEYALFQLGQLVTTPSKQTNVQALRSSIMLSAINDEQISLLEVLQNYPGQVITIDAKKMLKFTKNLKGKGAVKLATANLEDVLVAAQEAIAQEVCDCVEPQPESSNSQNSWLGADQPDQFFLETQCLLSKVQFLQQ</sequence>